<keyword evidence="2" id="KW-1185">Reference proteome</keyword>
<name>A0ABU3NXX7_9FIRM</name>
<dbReference type="RefSeq" id="WP_413780167.1">
    <property type="nucleotide sequence ID" value="NZ_JAUOZS010000001.1"/>
</dbReference>
<dbReference type="EMBL" id="JAUOZS010000001">
    <property type="protein sequence ID" value="MDT8901663.1"/>
    <property type="molecule type" value="Genomic_DNA"/>
</dbReference>
<accession>A0ABU3NXX7</accession>
<evidence type="ECO:0000313" key="2">
    <source>
        <dbReference type="Proteomes" id="UP001254848"/>
    </source>
</evidence>
<reference evidence="1 2" key="1">
    <citation type="submission" date="2023-07" db="EMBL/GenBank/DDBJ databases">
        <title>The novel representative of Negativicutes class, Anaeroselena agilis gen. nov. sp. nov.</title>
        <authorList>
            <person name="Prokofeva M.I."/>
            <person name="Elcheninov A.G."/>
            <person name="Klyukina A."/>
            <person name="Kublanov I.V."/>
            <person name="Frolov E.N."/>
            <person name="Podosokorskaya O.A."/>
        </authorList>
    </citation>
    <scope>NUCLEOTIDE SEQUENCE [LARGE SCALE GENOMIC DNA]</scope>
    <source>
        <strain evidence="1 2">4137-cl</strain>
    </source>
</reference>
<dbReference type="Pfam" id="PF09551">
    <property type="entry name" value="Spore_II_R"/>
    <property type="match status" value="1"/>
</dbReference>
<organism evidence="1 2">
    <name type="scientific">Anaeroselena agilis</name>
    <dbReference type="NCBI Taxonomy" id="3063788"/>
    <lineage>
        <taxon>Bacteria</taxon>
        <taxon>Bacillati</taxon>
        <taxon>Bacillota</taxon>
        <taxon>Negativicutes</taxon>
        <taxon>Acetonemataceae</taxon>
        <taxon>Anaeroselena</taxon>
    </lineage>
</organism>
<proteinExistence type="predicted"/>
<protein>
    <submittedName>
        <fullName evidence="1">Stage II sporulation protein R</fullName>
    </submittedName>
</protein>
<sequence length="199" mass="21549">MNKTLIRIVLPVILFVFVAGGWSLLLAGESRGEEASPRDLIRLHIIANSDSAADQQLKYRVRDAVTAHLAPHLAGAATVDDARRIVAGQREAILRIARSTVAAAGADYPVALETGWFEFPLRTYGTLVLPPGRYEAVRLLLGAAEGKNWWCVLFPPLCFIDGTTVTAVPAVAGADDKTASPKPEKIEIRWKLAEALGRQ</sequence>
<dbReference type="NCBIfam" id="TIGR02837">
    <property type="entry name" value="spore_II_R"/>
    <property type="match status" value="1"/>
</dbReference>
<dbReference type="Proteomes" id="UP001254848">
    <property type="component" value="Unassembled WGS sequence"/>
</dbReference>
<evidence type="ECO:0000313" key="1">
    <source>
        <dbReference type="EMBL" id="MDT8901663.1"/>
    </source>
</evidence>
<dbReference type="InterPro" id="IPR014202">
    <property type="entry name" value="Spore_II_R"/>
</dbReference>
<gene>
    <name evidence="1" type="primary">spoIIR</name>
    <name evidence="1" type="ORF">Q4T40_10450</name>
</gene>
<comment type="caution">
    <text evidence="1">The sequence shown here is derived from an EMBL/GenBank/DDBJ whole genome shotgun (WGS) entry which is preliminary data.</text>
</comment>